<dbReference type="AlphaFoldDB" id="A0A1M5H1C4"/>
<dbReference type="EMBL" id="FQVN01000006">
    <property type="protein sequence ID" value="SHG09730.1"/>
    <property type="molecule type" value="Genomic_DNA"/>
</dbReference>
<dbReference type="Proteomes" id="UP000184501">
    <property type="component" value="Unassembled WGS sequence"/>
</dbReference>
<dbReference type="STRING" id="2017.SAMN05444320_106356"/>
<dbReference type="InterPro" id="IPR029058">
    <property type="entry name" value="AB_hydrolase_fold"/>
</dbReference>
<dbReference type="SUPFAM" id="SSF53474">
    <property type="entry name" value="alpha/beta-Hydrolases"/>
    <property type="match status" value="1"/>
</dbReference>
<proteinExistence type="predicted"/>
<sequence length="241" mass="25846">MPQSPTTVLVHSPFLGPSSLRPLAAAVLRRGRPALVPDLRPALAPPPAGAADGAIHRRLAEVFAEVVGSNAAQGPLVLVGHSGAGPLLPGLADALDRQVLALVLLDSTLPTPGRSFHEAAPELDAFLRRFVVDDRLPPWSDWFQPDPLPELVDDPALRERIAREQVRVPAAFLDEPRPDVSWPGRVGYLLLSRTPYGQEAEAARRWGWPVRHAPAHHLAPATEPNPVADALLALLDELTAG</sequence>
<evidence type="ECO:0000313" key="1">
    <source>
        <dbReference type="EMBL" id="SHG09730.1"/>
    </source>
</evidence>
<dbReference type="OrthoDB" id="2972445at2"/>
<evidence type="ECO:0008006" key="3">
    <source>
        <dbReference type="Google" id="ProtNLM"/>
    </source>
</evidence>
<evidence type="ECO:0000313" key="2">
    <source>
        <dbReference type="Proteomes" id="UP000184501"/>
    </source>
</evidence>
<keyword evidence="2" id="KW-1185">Reference proteome</keyword>
<accession>A0A1M5H1C4</accession>
<name>A0A1M5H1C4_STRHI</name>
<organism evidence="1 2">
    <name type="scientific">Streptoalloteichus hindustanus</name>
    <dbReference type="NCBI Taxonomy" id="2017"/>
    <lineage>
        <taxon>Bacteria</taxon>
        <taxon>Bacillati</taxon>
        <taxon>Actinomycetota</taxon>
        <taxon>Actinomycetes</taxon>
        <taxon>Pseudonocardiales</taxon>
        <taxon>Pseudonocardiaceae</taxon>
        <taxon>Streptoalloteichus</taxon>
    </lineage>
</organism>
<dbReference type="Gene3D" id="3.40.50.1820">
    <property type="entry name" value="alpha/beta hydrolase"/>
    <property type="match status" value="1"/>
</dbReference>
<protein>
    <recommendedName>
        <fullName evidence="3">Alpha/beta hydrolase family protein</fullName>
    </recommendedName>
</protein>
<gene>
    <name evidence="1" type="ORF">SAMN05444320_106356</name>
</gene>
<reference evidence="1 2" key="1">
    <citation type="submission" date="2016-11" db="EMBL/GenBank/DDBJ databases">
        <authorList>
            <person name="Jaros S."/>
            <person name="Januszkiewicz K."/>
            <person name="Wedrychowicz H."/>
        </authorList>
    </citation>
    <scope>NUCLEOTIDE SEQUENCE [LARGE SCALE GENOMIC DNA]</scope>
    <source>
        <strain evidence="1 2">DSM 44523</strain>
    </source>
</reference>
<dbReference type="RefSeq" id="WP_073485622.1">
    <property type="nucleotide sequence ID" value="NZ_FQVN01000006.1"/>
</dbReference>